<dbReference type="NCBIfam" id="TIGR02122">
    <property type="entry name" value="TRAP_TAXI"/>
    <property type="match status" value="1"/>
</dbReference>
<dbReference type="InterPro" id="IPR006311">
    <property type="entry name" value="TAT_signal"/>
</dbReference>
<dbReference type="InterPro" id="IPR011852">
    <property type="entry name" value="TRAP_TAXI"/>
</dbReference>
<evidence type="ECO:0000256" key="1">
    <source>
        <dbReference type="SAM" id="SignalP"/>
    </source>
</evidence>
<dbReference type="SUPFAM" id="SSF53850">
    <property type="entry name" value="Periplasmic binding protein-like II"/>
    <property type="match status" value="1"/>
</dbReference>
<comment type="caution">
    <text evidence="2">The sequence shown here is derived from an EMBL/GenBank/DDBJ whole genome shotgun (WGS) entry which is preliminary data.</text>
</comment>
<sequence>MTINKRNFIKSMGMALAVGVAASSMSLVQAAEEKRSYILATASTGGTYYPVGVAVATLAKVKLEPTIGLSLSAINSAGSGENIKLLRENEAQFAILQGLYGAWAWHGEGELKDSGPQTGLRSVTMLWQNVEQFVVRSSYAKTGTIDDLKGFEDIKFSIGPKNSGTEGSGRTILGNLGIDPDKFNLAYMGYGPSADAMQNGTIDGMNIPSGVPTSAITRAYAAMGGDITVLDFTDKQMAQANGHYDLWTRYVIPANTYPGQTKEINTIAQPNFLAVREDVSEEDVYQLTKTIYENLPFLNGIHAATKAMALEKAIAGLPVPLHSGAARFYREMGLTIKN</sequence>
<dbReference type="PANTHER" id="PTHR42941">
    <property type="entry name" value="SLL1037 PROTEIN"/>
    <property type="match status" value="1"/>
</dbReference>
<dbReference type="RefSeq" id="WP_188749738.1">
    <property type="nucleotide sequence ID" value="NZ_BMIJ01000006.1"/>
</dbReference>
<keyword evidence="1" id="KW-0732">Signal</keyword>
<accession>A0ABQ1KQ24</accession>
<organism evidence="2 3">
    <name type="scientific">Marinobacterium zhoushanense</name>
    <dbReference type="NCBI Taxonomy" id="1679163"/>
    <lineage>
        <taxon>Bacteria</taxon>
        <taxon>Pseudomonadati</taxon>
        <taxon>Pseudomonadota</taxon>
        <taxon>Gammaproteobacteria</taxon>
        <taxon>Oceanospirillales</taxon>
        <taxon>Oceanospirillaceae</taxon>
        <taxon>Marinobacterium</taxon>
    </lineage>
</organism>
<feature type="signal peptide" evidence="1">
    <location>
        <begin position="1"/>
        <end position="30"/>
    </location>
</feature>
<dbReference type="Proteomes" id="UP000629025">
    <property type="component" value="Unassembled WGS sequence"/>
</dbReference>
<dbReference type="PANTHER" id="PTHR42941:SF1">
    <property type="entry name" value="SLL1037 PROTEIN"/>
    <property type="match status" value="1"/>
</dbReference>
<protein>
    <submittedName>
        <fullName evidence="2">C4-dicarboxylate ABC transporter substrate-binding protein</fullName>
    </submittedName>
</protein>
<reference evidence="3" key="1">
    <citation type="journal article" date="2019" name="Int. J. Syst. Evol. Microbiol.">
        <title>The Global Catalogue of Microorganisms (GCM) 10K type strain sequencing project: providing services to taxonomists for standard genome sequencing and annotation.</title>
        <authorList>
            <consortium name="The Broad Institute Genomics Platform"/>
            <consortium name="The Broad Institute Genome Sequencing Center for Infectious Disease"/>
            <person name="Wu L."/>
            <person name="Ma J."/>
        </authorList>
    </citation>
    <scope>NUCLEOTIDE SEQUENCE [LARGE SCALE GENOMIC DNA]</scope>
    <source>
        <strain evidence="3">CGMCC 1.15341</strain>
    </source>
</reference>
<dbReference type="Gene3D" id="3.40.190.10">
    <property type="entry name" value="Periplasmic binding protein-like II"/>
    <property type="match status" value="2"/>
</dbReference>
<proteinExistence type="predicted"/>
<gene>
    <name evidence="2" type="ORF">GCM10011352_29850</name>
</gene>
<evidence type="ECO:0000313" key="3">
    <source>
        <dbReference type="Proteomes" id="UP000629025"/>
    </source>
</evidence>
<keyword evidence="3" id="KW-1185">Reference proteome</keyword>
<feature type="chain" id="PRO_5046456168" evidence="1">
    <location>
        <begin position="31"/>
        <end position="338"/>
    </location>
</feature>
<evidence type="ECO:0000313" key="2">
    <source>
        <dbReference type="EMBL" id="GGC01732.1"/>
    </source>
</evidence>
<dbReference type="PROSITE" id="PS51318">
    <property type="entry name" value="TAT"/>
    <property type="match status" value="1"/>
</dbReference>
<name>A0ABQ1KQ24_9GAMM</name>
<dbReference type="Pfam" id="PF16868">
    <property type="entry name" value="NMT1_3"/>
    <property type="match status" value="1"/>
</dbReference>
<dbReference type="EMBL" id="BMIJ01000006">
    <property type="protein sequence ID" value="GGC01732.1"/>
    <property type="molecule type" value="Genomic_DNA"/>
</dbReference>
<dbReference type="CDD" id="cd13520">
    <property type="entry name" value="PBP2_TAXI_TRAP"/>
    <property type="match status" value="1"/>
</dbReference>